<dbReference type="Gene3D" id="3.90.550.10">
    <property type="entry name" value="Spore Coat Polysaccharide Biosynthesis Protein SpsA, Chain A"/>
    <property type="match status" value="1"/>
</dbReference>
<evidence type="ECO:0000259" key="9">
    <source>
        <dbReference type="Pfam" id="PF12804"/>
    </source>
</evidence>
<evidence type="ECO:0000256" key="5">
    <source>
        <dbReference type="ARBA" id="ARBA00022842"/>
    </source>
</evidence>
<dbReference type="SUPFAM" id="SSF53448">
    <property type="entry name" value="Nucleotide-diphospho-sugar transferases"/>
    <property type="match status" value="1"/>
</dbReference>
<feature type="binding site" evidence="8">
    <location>
        <position position="70"/>
    </location>
    <ligand>
        <name>GTP</name>
        <dbReference type="ChEBI" id="CHEBI:37565"/>
    </ligand>
</feature>
<evidence type="ECO:0000256" key="2">
    <source>
        <dbReference type="ARBA" id="ARBA00022679"/>
    </source>
</evidence>
<organism evidence="10 11">
    <name type="scientific">Oceanisphaera arctica</name>
    <dbReference type="NCBI Taxonomy" id="641510"/>
    <lineage>
        <taxon>Bacteria</taxon>
        <taxon>Pseudomonadati</taxon>
        <taxon>Pseudomonadota</taxon>
        <taxon>Gammaproteobacteria</taxon>
        <taxon>Aeromonadales</taxon>
        <taxon>Aeromonadaceae</taxon>
        <taxon>Oceanisphaera</taxon>
    </lineage>
</organism>
<comment type="subunit">
    <text evidence="8">Monomer.</text>
</comment>
<evidence type="ECO:0000256" key="7">
    <source>
        <dbReference type="ARBA" id="ARBA00023150"/>
    </source>
</evidence>
<keyword evidence="6 8" id="KW-0342">GTP-binding</keyword>
<dbReference type="AlphaFoldDB" id="A0A2P5TL20"/>
<evidence type="ECO:0000256" key="6">
    <source>
        <dbReference type="ARBA" id="ARBA00023134"/>
    </source>
</evidence>
<dbReference type="HAMAP" id="MF_00316">
    <property type="entry name" value="MobA"/>
    <property type="match status" value="1"/>
</dbReference>
<dbReference type="NCBIfam" id="TIGR02665">
    <property type="entry name" value="molyb_mobA"/>
    <property type="match status" value="1"/>
</dbReference>
<keyword evidence="7 8" id="KW-0501">Molybdenum cofactor biosynthesis</keyword>
<dbReference type="CDD" id="cd02503">
    <property type="entry name" value="MobA"/>
    <property type="match status" value="1"/>
</dbReference>
<feature type="binding site" evidence="8">
    <location>
        <begin position="12"/>
        <end position="14"/>
    </location>
    <ligand>
        <name>GTP</name>
        <dbReference type="ChEBI" id="CHEBI:37565"/>
    </ligand>
</feature>
<evidence type="ECO:0000313" key="11">
    <source>
        <dbReference type="Proteomes" id="UP000242231"/>
    </source>
</evidence>
<evidence type="ECO:0000256" key="1">
    <source>
        <dbReference type="ARBA" id="ARBA00022490"/>
    </source>
</evidence>
<evidence type="ECO:0000256" key="4">
    <source>
        <dbReference type="ARBA" id="ARBA00022741"/>
    </source>
</evidence>
<feature type="binding site" evidence="8">
    <location>
        <position position="25"/>
    </location>
    <ligand>
        <name>GTP</name>
        <dbReference type="ChEBI" id="CHEBI:37565"/>
    </ligand>
</feature>
<comment type="subcellular location">
    <subcellularLocation>
        <location evidence="8">Cytoplasm</location>
    </subcellularLocation>
</comment>
<accession>A0A2P5TL20</accession>
<comment type="catalytic activity">
    <reaction evidence="8">
        <text>Mo-molybdopterin + GTP + H(+) = Mo-molybdopterin guanine dinucleotide + diphosphate</text>
        <dbReference type="Rhea" id="RHEA:34243"/>
        <dbReference type="ChEBI" id="CHEBI:15378"/>
        <dbReference type="ChEBI" id="CHEBI:33019"/>
        <dbReference type="ChEBI" id="CHEBI:37565"/>
        <dbReference type="ChEBI" id="CHEBI:71302"/>
        <dbReference type="ChEBI" id="CHEBI:71310"/>
        <dbReference type="EC" id="2.7.7.77"/>
    </reaction>
</comment>
<dbReference type="InterPro" id="IPR013482">
    <property type="entry name" value="Molybde_CF_guanTrfase"/>
</dbReference>
<dbReference type="GO" id="GO:0061603">
    <property type="term" value="F:molybdenum cofactor guanylyltransferase activity"/>
    <property type="evidence" value="ECO:0007669"/>
    <property type="project" value="UniProtKB-EC"/>
</dbReference>
<protein>
    <recommendedName>
        <fullName evidence="8">Molybdenum cofactor guanylyltransferase</fullName>
        <shortName evidence="8">MoCo guanylyltransferase</shortName>
        <ecNumber evidence="8">2.7.7.77</ecNumber>
    </recommendedName>
    <alternativeName>
        <fullName evidence="8">GTP:molybdopterin guanylyltransferase</fullName>
    </alternativeName>
    <alternativeName>
        <fullName evidence="8">Mo-MPT guanylyltransferase</fullName>
    </alternativeName>
    <alternativeName>
        <fullName evidence="8">Molybdopterin guanylyltransferase</fullName>
    </alternativeName>
    <alternativeName>
        <fullName evidence="8">Molybdopterin-guanine dinucleotide synthase</fullName>
        <shortName evidence="8">MGD synthase</shortName>
    </alternativeName>
</protein>
<keyword evidence="2 8" id="KW-0808">Transferase</keyword>
<feature type="domain" description="MobA-like NTP transferase" evidence="9">
    <location>
        <begin position="9"/>
        <end position="163"/>
    </location>
</feature>
<dbReference type="GO" id="GO:0005525">
    <property type="term" value="F:GTP binding"/>
    <property type="evidence" value="ECO:0007669"/>
    <property type="project" value="UniProtKB-UniRule"/>
</dbReference>
<feature type="binding site" evidence="8">
    <location>
        <position position="53"/>
    </location>
    <ligand>
        <name>GTP</name>
        <dbReference type="ChEBI" id="CHEBI:37565"/>
    </ligand>
</feature>
<feature type="binding site" evidence="8">
    <location>
        <position position="100"/>
    </location>
    <ligand>
        <name>Mg(2+)</name>
        <dbReference type="ChEBI" id="CHEBI:18420"/>
    </ligand>
</feature>
<comment type="similarity">
    <text evidence="8">Belongs to the MobA family.</text>
</comment>
<dbReference type="InterPro" id="IPR029044">
    <property type="entry name" value="Nucleotide-diphossugar_trans"/>
</dbReference>
<comment type="caution">
    <text evidence="10">The sequence shown here is derived from an EMBL/GenBank/DDBJ whole genome shotgun (WGS) entry which is preliminary data.</text>
</comment>
<reference evidence="11" key="1">
    <citation type="submission" date="2016-11" db="EMBL/GenBank/DDBJ databases">
        <authorList>
            <person name="Sisinthy S."/>
            <person name="Ara S."/>
            <person name="Gundlapally S.R."/>
        </authorList>
    </citation>
    <scope>NUCLEOTIDE SEQUENCE [LARGE SCALE GENOMIC DNA]</scope>
    <source>
        <strain evidence="11">V1-41</strain>
    </source>
</reference>
<comment type="domain">
    <text evidence="8">The N-terminal domain determines nucleotide recognition and specific binding, while the C-terminal domain determines the specific binding to the target protein.</text>
</comment>
<keyword evidence="3 8" id="KW-0479">Metal-binding</keyword>
<keyword evidence="11" id="KW-1185">Reference proteome</keyword>
<evidence type="ECO:0000313" key="10">
    <source>
        <dbReference type="EMBL" id="PPL15952.1"/>
    </source>
</evidence>
<dbReference type="EC" id="2.7.7.77" evidence="8"/>
<dbReference type="Pfam" id="PF12804">
    <property type="entry name" value="NTP_transf_3"/>
    <property type="match status" value="1"/>
</dbReference>
<dbReference type="GO" id="GO:1902758">
    <property type="term" value="P:bis(molybdopterin guanine dinucleotide)molybdenum biosynthetic process"/>
    <property type="evidence" value="ECO:0007669"/>
    <property type="project" value="TreeGrafter"/>
</dbReference>
<sequence length="196" mass="21562">MLDPKDITAVILAGGEGRRMKGADKGLLELWGKPLVVHLLERLGPQVGKVLINANRNLEHYRQLAPVVPDNVGDYAGPLAGFEAGLSHAPSEWVLFVPCDSPLVPSDLAHRLCAAIQRHDQIAVVDDGIQLHSATALVHQSLLPSLYNYLDGGDRKLQLWYERHQLVPVDFSDQADAFINLNTEAALQELEQRGQK</sequence>
<keyword evidence="5 8" id="KW-0460">Magnesium</keyword>
<evidence type="ECO:0000256" key="8">
    <source>
        <dbReference type="HAMAP-Rule" id="MF_00316"/>
    </source>
</evidence>
<dbReference type="PANTHER" id="PTHR19136">
    <property type="entry name" value="MOLYBDENUM COFACTOR GUANYLYLTRANSFERASE"/>
    <property type="match status" value="1"/>
</dbReference>
<keyword evidence="1 8" id="KW-0963">Cytoplasm</keyword>
<keyword evidence="4 8" id="KW-0547">Nucleotide-binding</keyword>
<gene>
    <name evidence="8" type="primary">mobA</name>
    <name evidence="10" type="ORF">UN63_10675</name>
</gene>
<proteinExistence type="inferred from homology"/>
<dbReference type="PANTHER" id="PTHR19136:SF81">
    <property type="entry name" value="MOLYBDENUM COFACTOR GUANYLYLTRANSFERASE"/>
    <property type="match status" value="1"/>
</dbReference>
<dbReference type="OrthoDB" id="9788394at2"/>
<evidence type="ECO:0000256" key="3">
    <source>
        <dbReference type="ARBA" id="ARBA00022723"/>
    </source>
</evidence>
<dbReference type="EMBL" id="MPZM01000022">
    <property type="protein sequence ID" value="PPL15952.1"/>
    <property type="molecule type" value="Genomic_DNA"/>
</dbReference>
<comment type="function">
    <text evidence="8">Transfers a GMP moiety from GTP to Mo-molybdopterin (Mo-MPT) cofactor (Moco or molybdenum cofactor) to form Mo-molybdopterin guanine dinucleotide (Mo-MGD) cofactor.</text>
</comment>
<feature type="binding site" evidence="8">
    <location>
        <position position="100"/>
    </location>
    <ligand>
        <name>GTP</name>
        <dbReference type="ChEBI" id="CHEBI:37565"/>
    </ligand>
</feature>
<keyword evidence="10" id="KW-0548">Nucleotidyltransferase</keyword>
<dbReference type="RefSeq" id="WP_104486750.1">
    <property type="nucleotide sequence ID" value="NZ_BMYB01000015.1"/>
</dbReference>
<comment type="cofactor">
    <cofactor evidence="8">
        <name>Mg(2+)</name>
        <dbReference type="ChEBI" id="CHEBI:18420"/>
    </cofactor>
</comment>
<dbReference type="GO" id="GO:0046872">
    <property type="term" value="F:metal ion binding"/>
    <property type="evidence" value="ECO:0007669"/>
    <property type="project" value="UniProtKB-KW"/>
</dbReference>
<name>A0A2P5TL20_9GAMM</name>
<dbReference type="InterPro" id="IPR025877">
    <property type="entry name" value="MobA-like_NTP_Trfase"/>
</dbReference>
<dbReference type="GO" id="GO:0005737">
    <property type="term" value="C:cytoplasm"/>
    <property type="evidence" value="ECO:0007669"/>
    <property type="project" value="UniProtKB-SubCell"/>
</dbReference>
<dbReference type="Proteomes" id="UP000242231">
    <property type="component" value="Unassembled WGS sequence"/>
</dbReference>